<reference evidence="3 4" key="1">
    <citation type="submission" date="2012-11" db="EMBL/GenBank/DDBJ databases">
        <title>Whole genome sequence of Acidisphaera rubrifaciens HS-AP3.</title>
        <authorList>
            <person name="Azuma Y."/>
            <person name="Higashiura N."/>
            <person name="Hirakawa H."/>
            <person name="Matsushita K."/>
        </authorList>
    </citation>
    <scope>NUCLEOTIDE SEQUENCE [LARGE SCALE GENOMIC DNA]</scope>
    <source>
        <strain evidence="3 4">HS-AP3</strain>
    </source>
</reference>
<gene>
    <name evidence="3" type="ORF">Asru_0050_02</name>
</gene>
<feature type="domain" description="Lipid/polyisoprenoid-binding YceI-like" evidence="2">
    <location>
        <begin position="42"/>
        <end position="206"/>
    </location>
</feature>
<keyword evidence="4" id="KW-1185">Reference proteome</keyword>
<sequence>MTQQTRNVRMALAIGLAGAMFAAAPVRAAGPTTDPASVQSGTYAVEPNHTAIVFGVSHMGFTTYYGSLTGASGTLTLSAKEPQTSKLEISVPTASVDVPSEKLEGELKSPAWLDAAKYPAITFRSTAVKRTGKMTAQVTGDLTLHGVTKPVTLSVRFEGAGMNPIDKKYTVGFEATGKIMRSEFGVKTYVPLIGDEVDLRLSGAFEKQG</sequence>
<evidence type="ECO:0000313" key="4">
    <source>
        <dbReference type="Proteomes" id="UP000032680"/>
    </source>
</evidence>
<dbReference type="Gene3D" id="2.40.128.110">
    <property type="entry name" value="Lipid/polyisoprenoid-binding, YceI-like"/>
    <property type="match status" value="1"/>
</dbReference>
<dbReference type="EMBL" id="BANB01000050">
    <property type="protein sequence ID" value="GAN76078.1"/>
    <property type="molecule type" value="Genomic_DNA"/>
</dbReference>
<evidence type="ECO:0000259" key="2">
    <source>
        <dbReference type="SMART" id="SM00867"/>
    </source>
</evidence>
<name>A0A0D6P4E1_9PROT</name>
<dbReference type="PANTHER" id="PTHR34406">
    <property type="entry name" value="PROTEIN YCEI"/>
    <property type="match status" value="1"/>
</dbReference>
<dbReference type="InterPro" id="IPR007372">
    <property type="entry name" value="Lipid/polyisoprenoid-bd_YceI"/>
</dbReference>
<dbReference type="SMART" id="SM00867">
    <property type="entry name" value="YceI"/>
    <property type="match status" value="1"/>
</dbReference>
<evidence type="ECO:0000256" key="1">
    <source>
        <dbReference type="SAM" id="SignalP"/>
    </source>
</evidence>
<protein>
    <recommendedName>
        <fullName evidence="2">Lipid/polyisoprenoid-binding YceI-like domain-containing protein</fullName>
    </recommendedName>
</protein>
<evidence type="ECO:0000313" key="3">
    <source>
        <dbReference type="EMBL" id="GAN76078.1"/>
    </source>
</evidence>
<organism evidence="3 4">
    <name type="scientific">Acidisphaera rubrifaciens HS-AP3</name>
    <dbReference type="NCBI Taxonomy" id="1231350"/>
    <lineage>
        <taxon>Bacteria</taxon>
        <taxon>Pseudomonadati</taxon>
        <taxon>Pseudomonadota</taxon>
        <taxon>Alphaproteobacteria</taxon>
        <taxon>Acetobacterales</taxon>
        <taxon>Acetobacteraceae</taxon>
        <taxon>Acidisphaera</taxon>
    </lineage>
</organism>
<dbReference type="InterPro" id="IPR036761">
    <property type="entry name" value="TTHA0802/YceI-like_sf"/>
</dbReference>
<dbReference type="RefSeq" id="WP_052945106.1">
    <property type="nucleotide sequence ID" value="NZ_BANB01000050.1"/>
</dbReference>
<proteinExistence type="predicted"/>
<dbReference type="Pfam" id="PF04264">
    <property type="entry name" value="YceI"/>
    <property type="match status" value="1"/>
</dbReference>
<accession>A0A0D6P4E1</accession>
<keyword evidence="1" id="KW-0732">Signal</keyword>
<comment type="caution">
    <text evidence="3">The sequence shown here is derived from an EMBL/GenBank/DDBJ whole genome shotgun (WGS) entry which is preliminary data.</text>
</comment>
<feature type="signal peptide" evidence="1">
    <location>
        <begin position="1"/>
        <end position="28"/>
    </location>
</feature>
<feature type="chain" id="PRO_5002309518" description="Lipid/polyisoprenoid-binding YceI-like domain-containing protein" evidence="1">
    <location>
        <begin position="29"/>
        <end position="209"/>
    </location>
</feature>
<dbReference type="PANTHER" id="PTHR34406:SF1">
    <property type="entry name" value="PROTEIN YCEI"/>
    <property type="match status" value="1"/>
</dbReference>
<dbReference type="SUPFAM" id="SSF101874">
    <property type="entry name" value="YceI-like"/>
    <property type="match status" value="1"/>
</dbReference>
<dbReference type="Proteomes" id="UP000032680">
    <property type="component" value="Unassembled WGS sequence"/>
</dbReference>
<dbReference type="AlphaFoldDB" id="A0A0D6P4E1"/>